<dbReference type="GO" id="GO:0004674">
    <property type="term" value="F:protein serine/threonine kinase activity"/>
    <property type="evidence" value="ECO:0007669"/>
    <property type="project" value="UniProtKB-KW"/>
</dbReference>
<evidence type="ECO:0000313" key="10">
    <source>
        <dbReference type="EMBL" id="CUS11447.1"/>
    </source>
</evidence>
<keyword evidence="3" id="KW-0808">Transferase</keyword>
<dbReference type="AlphaFoldDB" id="A0A292PYF3"/>
<evidence type="ECO:0000256" key="4">
    <source>
        <dbReference type="ARBA" id="ARBA00022741"/>
    </source>
</evidence>
<feature type="domain" description="Protein kinase" evidence="9">
    <location>
        <begin position="1"/>
        <end position="221"/>
    </location>
</feature>
<evidence type="ECO:0000256" key="2">
    <source>
        <dbReference type="ARBA" id="ARBA00022527"/>
    </source>
</evidence>
<feature type="non-terminal residue" evidence="10">
    <location>
        <position position="231"/>
    </location>
</feature>
<dbReference type="InterPro" id="IPR000719">
    <property type="entry name" value="Prot_kinase_dom"/>
</dbReference>
<evidence type="ECO:0000256" key="7">
    <source>
        <dbReference type="ARBA" id="ARBA00047899"/>
    </source>
</evidence>
<evidence type="ECO:0000256" key="1">
    <source>
        <dbReference type="ARBA" id="ARBA00012513"/>
    </source>
</evidence>
<dbReference type="PANTHER" id="PTHR24361:SF433">
    <property type="entry name" value="PROTEIN KINASE DOMAIN-CONTAINING PROTEIN"/>
    <property type="match status" value="1"/>
</dbReference>
<dbReference type="SMART" id="SM00220">
    <property type="entry name" value="S_TKc"/>
    <property type="match status" value="1"/>
</dbReference>
<dbReference type="GO" id="GO:0005524">
    <property type="term" value="F:ATP binding"/>
    <property type="evidence" value="ECO:0007669"/>
    <property type="project" value="UniProtKB-KW"/>
</dbReference>
<keyword evidence="5" id="KW-0418">Kinase</keyword>
<dbReference type="Gene3D" id="1.10.510.10">
    <property type="entry name" value="Transferase(Phosphotransferase) domain 1"/>
    <property type="match status" value="1"/>
</dbReference>
<dbReference type="SUPFAM" id="SSF56112">
    <property type="entry name" value="Protein kinase-like (PK-like)"/>
    <property type="match status" value="1"/>
</dbReference>
<dbReference type="PROSITE" id="PS50011">
    <property type="entry name" value="PROTEIN_KINASE_DOM"/>
    <property type="match status" value="1"/>
</dbReference>
<evidence type="ECO:0000313" key="11">
    <source>
        <dbReference type="Proteomes" id="UP001412239"/>
    </source>
</evidence>
<dbReference type="InterPro" id="IPR008271">
    <property type="entry name" value="Ser/Thr_kinase_AS"/>
</dbReference>
<gene>
    <name evidence="10" type="ORF">GSTUAT00004464001</name>
</gene>
<organism evidence="10 11">
    <name type="scientific">Tuber aestivum</name>
    <name type="common">summer truffle</name>
    <dbReference type="NCBI Taxonomy" id="59557"/>
    <lineage>
        <taxon>Eukaryota</taxon>
        <taxon>Fungi</taxon>
        <taxon>Dikarya</taxon>
        <taxon>Ascomycota</taxon>
        <taxon>Pezizomycotina</taxon>
        <taxon>Pezizomycetes</taxon>
        <taxon>Pezizales</taxon>
        <taxon>Tuberaceae</taxon>
        <taxon>Tuber</taxon>
    </lineage>
</organism>
<dbReference type="PROSITE" id="PS00108">
    <property type="entry name" value="PROTEIN_KINASE_ST"/>
    <property type="match status" value="1"/>
</dbReference>
<dbReference type="InterPro" id="IPR011009">
    <property type="entry name" value="Kinase-like_dom_sf"/>
</dbReference>
<feature type="non-terminal residue" evidence="10">
    <location>
        <position position="1"/>
    </location>
</feature>
<dbReference type="EC" id="2.7.11.1" evidence="1"/>
<keyword evidence="2" id="KW-0723">Serine/threonine-protein kinase</keyword>
<dbReference type="GO" id="GO:0005737">
    <property type="term" value="C:cytoplasm"/>
    <property type="evidence" value="ECO:0007669"/>
    <property type="project" value="TreeGrafter"/>
</dbReference>
<dbReference type="Proteomes" id="UP001412239">
    <property type="component" value="Unassembled WGS sequence"/>
</dbReference>
<dbReference type="InterPro" id="IPR053235">
    <property type="entry name" value="Ser_Thr_kinase"/>
</dbReference>
<dbReference type="PANTHER" id="PTHR24361">
    <property type="entry name" value="MITOGEN-ACTIVATED KINASE KINASE KINASE"/>
    <property type="match status" value="1"/>
</dbReference>
<keyword evidence="11" id="KW-1185">Reference proteome</keyword>
<name>A0A292PYF3_9PEZI</name>
<protein>
    <recommendedName>
        <fullName evidence="1">non-specific serine/threonine protein kinase</fullName>
        <ecNumber evidence="1">2.7.11.1</ecNumber>
    </recommendedName>
</protein>
<evidence type="ECO:0000256" key="5">
    <source>
        <dbReference type="ARBA" id="ARBA00022777"/>
    </source>
</evidence>
<evidence type="ECO:0000259" key="9">
    <source>
        <dbReference type="PROSITE" id="PS50011"/>
    </source>
</evidence>
<comment type="catalytic activity">
    <reaction evidence="7">
        <text>L-threonyl-[protein] + ATP = O-phospho-L-threonyl-[protein] + ADP + H(+)</text>
        <dbReference type="Rhea" id="RHEA:46608"/>
        <dbReference type="Rhea" id="RHEA-COMP:11060"/>
        <dbReference type="Rhea" id="RHEA-COMP:11605"/>
        <dbReference type="ChEBI" id="CHEBI:15378"/>
        <dbReference type="ChEBI" id="CHEBI:30013"/>
        <dbReference type="ChEBI" id="CHEBI:30616"/>
        <dbReference type="ChEBI" id="CHEBI:61977"/>
        <dbReference type="ChEBI" id="CHEBI:456216"/>
        <dbReference type="EC" id="2.7.11.1"/>
    </reaction>
</comment>
<comment type="catalytic activity">
    <reaction evidence="8">
        <text>L-seryl-[protein] + ATP = O-phospho-L-seryl-[protein] + ADP + H(+)</text>
        <dbReference type="Rhea" id="RHEA:17989"/>
        <dbReference type="Rhea" id="RHEA-COMP:9863"/>
        <dbReference type="Rhea" id="RHEA-COMP:11604"/>
        <dbReference type="ChEBI" id="CHEBI:15378"/>
        <dbReference type="ChEBI" id="CHEBI:29999"/>
        <dbReference type="ChEBI" id="CHEBI:30616"/>
        <dbReference type="ChEBI" id="CHEBI:83421"/>
        <dbReference type="ChEBI" id="CHEBI:456216"/>
        <dbReference type="EC" id="2.7.11.1"/>
    </reaction>
</comment>
<evidence type="ECO:0000256" key="8">
    <source>
        <dbReference type="ARBA" id="ARBA00048679"/>
    </source>
</evidence>
<reference evidence="10" key="1">
    <citation type="submission" date="2015-10" db="EMBL/GenBank/DDBJ databases">
        <authorList>
            <person name="Regsiter A."/>
            <person name="william w."/>
        </authorList>
    </citation>
    <scope>NUCLEOTIDE SEQUENCE</scope>
    <source>
        <strain evidence="10">Montdore</strain>
    </source>
</reference>
<dbReference type="Pfam" id="PF00069">
    <property type="entry name" value="Pkinase"/>
    <property type="match status" value="1"/>
</dbReference>
<accession>A0A292PYF3</accession>
<evidence type="ECO:0000256" key="3">
    <source>
        <dbReference type="ARBA" id="ARBA00022679"/>
    </source>
</evidence>
<dbReference type="EMBL" id="LN891021">
    <property type="protein sequence ID" value="CUS11447.1"/>
    <property type="molecule type" value="Genomic_DNA"/>
</dbReference>
<keyword evidence="6" id="KW-0067">ATP-binding</keyword>
<sequence>GVFSPRSNRQRFQHPKLFVEFLGWFEEPETLYIAMEYLEEGDLTKHIGTPLPQETVQIISKQILEGLKVMHREGIAHRDLKPANIFVVSVIPFRVKLGDFGVSKRIQSQDTTTFHTRVSTPVYGAPEVLGLDSNNETSDYTTSVDIWSLGCVVYELLVGKRLFDSVGQIYLYLFRECPLPDKLKGLSPPTDDVGISFLQSMLAIQPKDRPTAVDALGNEWLIPLRSHGEGS</sequence>
<proteinExistence type="predicted"/>
<keyword evidence="4" id="KW-0547">Nucleotide-binding</keyword>
<evidence type="ECO:0000256" key="6">
    <source>
        <dbReference type="ARBA" id="ARBA00022840"/>
    </source>
</evidence>